<dbReference type="InterPro" id="IPR050469">
    <property type="entry name" value="Diguanylate_Cyclase"/>
</dbReference>
<organism evidence="2">
    <name type="scientific">marine sediment metagenome</name>
    <dbReference type="NCBI Taxonomy" id="412755"/>
    <lineage>
        <taxon>unclassified sequences</taxon>
        <taxon>metagenomes</taxon>
        <taxon>ecological metagenomes</taxon>
    </lineage>
</organism>
<evidence type="ECO:0000259" key="1">
    <source>
        <dbReference type="PROSITE" id="PS50887"/>
    </source>
</evidence>
<dbReference type="Pfam" id="PF01590">
    <property type="entry name" value="GAF"/>
    <property type="match status" value="1"/>
</dbReference>
<dbReference type="SUPFAM" id="SSF55781">
    <property type="entry name" value="GAF domain-like"/>
    <property type="match status" value="1"/>
</dbReference>
<dbReference type="PANTHER" id="PTHR45138">
    <property type="entry name" value="REGULATORY COMPONENTS OF SENSORY TRANSDUCTION SYSTEM"/>
    <property type="match status" value="1"/>
</dbReference>
<dbReference type="EMBL" id="BARS01008929">
    <property type="protein sequence ID" value="GAF68066.1"/>
    <property type="molecule type" value="Genomic_DNA"/>
</dbReference>
<dbReference type="SUPFAM" id="SSF55073">
    <property type="entry name" value="Nucleotide cyclase"/>
    <property type="match status" value="1"/>
</dbReference>
<dbReference type="GO" id="GO:0043709">
    <property type="term" value="P:cell adhesion involved in single-species biofilm formation"/>
    <property type="evidence" value="ECO:0007669"/>
    <property type="project" value="TreeGrafter"/>
</dbReference>
<dbReference type="GO" id="GO:0005886">
    <property type="term" value="C:plasma membrane"/>
    <property type="evidence" value="ECO:0007669"/>
    <property type="project" value="TreeGrafter"/>
</dbReference>
<dbReference type="CDD" id="cd01949">
    <property type="entry name" value="GGDEF"/>
    <property type="match status" value="1"/>
</dbReference>
<dbReference type="GO" id="GO:0052621">
    <property type="term" value="F:diguanylate cyclase activity"/>
    <property type="evidence" value="ECO:0007669"/>
    <property type="project" value="TreeGrafter"/>
</dbReference>
<feature type="domain" description="GGDEF" evidence="1">
    <location>
        <begin position="143"/>
        <end position="272"/>
    </location>
</feature>
<comment type="caution">
    <text evidence="2">The sequence shown here is derived from an EMBL/GenBank/DDBJ whole genome shotgun (WGS) entry which is preliminary data.</text>
</comment>
<dbReference type="InterPro" id="IPR029016">
    <property type="entry name" value="GAF-like_dom_sf"/>
</dbReference>
<dbReference type="SMART" id="SM00267">
    <property type="entry name" value="GGDEF"/>
    <property type="match status" value="1"/>
</dbReference>
<sequence>SLCKYVVSGRRPLVVEDTRQHPSLRDHLAVTELDVIAYAGVPLETSGGEILGTLCVVDSRPRRWSPETINLLEDLAAATVTEIELRHALRLVADSQLKLEHAVAQLSSMHAVAELQSRLDHATGILNRRGFVAAAEDALVRGGATVMIYADLDGLKEINDTFGHEAGDAAIVAAADVLRWTFRSTDILARLGGDEFCVLLTDADATCAAALVARVEEEVRRFNETSEHRWTLSMSLGYVANDEDERASIDAMLADADAKMYATKRARRRARG</sequence>
<proteinExistence type="predicted"/>
<dbReference type="InterPro" id="IPR043128">
    <property type="entry name" value="Rev_trsase/Diguanyl_cyclase"/>
</dbReference>
<name>X0RYL3_9ZZZZ</name>
<dbReference type="InterPro" id="IPR029787">
    <property type="entry name" value="Nucleotide_cyclase"/>
</dbReference>
<dbReference type="PANTHER" id="PTHR45138:SF9">
    <property type="entry name" value="DIGUANYLATE CYCLASE DGCM-RELATED"/>
    <property type="match status" value="1"/>
</dbReference>
<feature type="non-terminal residue" evidence="2">
    <location>
        <position position="1"/>
    </location>
</feature>
<dbReference type="Gene3D" id="3.30.450.40">
    <property type="match status" value="1"/>
</dbReference>
<evidence type="ECO:0000313" key="2">
    <source>
        <dbReference type="EMBL" id="GAF68066.1"/>
    </source>
</evidence>
<dbReference type="Pfam" id="PF00990">
    <property type="entry name" value="GGDEF"/>
    <property type="match status" value="1"/>
</dbReference>
<gene>
    <name evidence="2" type="ORF">S01H1_16910</name>
</gene>
<dbReference type="NCBIfam" id="TIGR00254">
    <property type="entry name" value="GGDEF"/>
    <property type="match status" value="1"/>
</dbReference>
<dbReference type="AlphaFoldDB" id="X0RYL3"/>
<protein>
    <recommendedName>
        <fullName evidence="1">GGDEF domain-containing protein</fullName>
    </recommendedName>
</protein>
<accession>X0RYL3</accession>
<dbReference type="InterPro" id="IPR000160">
    <property type="entry name" value="GGDEF_dom"/>
</dbReference>
<dbReference type="GO" id="GO:1902201">
    <property type="term" value="P:negative regulation of bacterial-type flagellum-dependent cell motility"/>
    <property type="evidence" value="ECO:0007669"/>
    <property type="project" value="TreeGrafter"/>
</dbReference>
<dbReference type="PROSITE" id="PS50887">
    <property type="entry name" value="GGDEF"/>
    <property type="match status" value="1"/>
</dbReference>
<dbReference type="InterPro" id="IPR003018">
    <property type="entry name" value="GAF"/>
</dbReference>
<dbReference type="Gene3D" id="3.30.70.270">
    <property type="match status" value="1"/>
</dbReference>
<reference evidence="2" key="1">
    <citation type="journal article" date="2014" name="Front. Microbiol.">
        <title>High frequency of phylogenetically diverse reductive dehalogenase-homologous genes in deep subseafloor sedimentary metagenomes.</title>
        <authorList>
            <person name="Kawai M."/>
            <person name="Futagami T."/>
            <person name="Toyoda A."/>
            <person name="Takaki Y."/>
            <person name="Nishi S."/>
            <person name="Hori S."/>
            <person name="Arai W."/>
            <person name="Tsubouchi T."/>
            <person name="Morono Y."/>
            <person name="Uchiyama I."/>
            <person name="Ito T."/>
            <person name="Fujiyama A."/>
            <person name="Inagaki F."/>
            <person name="Takami H."/>
        </authorList>
    </citation>
    <scope>NUCLEOTIDE SEQUENCE</scope>
    <source>
        <strain evidence="2">Expedition CK06-06</strain>
    </source>
</reference>